<dbReference type="FunFam" id="2.60.120.290:FF:000005">
    <property type="entry name" value="Procollagen C-endopeptidase enhancer 1"/>
    <property type="match status" value="1"/>
</dbReference>
<feature type="domain" description="CUB" evidence="4">
    <location>
        <begin position="178"/>
        <end position="299"/>
    </location>
</feature>
<accession>A0A2G8JVV0</accession>
<evidence type="ECO:0000313" key="5">
    <source>
        <dbReference type="EMBL" id="PIK39805.1"/>
    </source>
</evidence>
<comment type="caution">
    <text evidence="5">The sequence shown here is derived from an EMBL/GenBank/DDBJ whole genome shotgun (WGS) entry which is preliminary data.</text>
</comment>
<evidence type="ECO:0000256" key="1">
    <source>
        <dbReference type="ARBA" id="ARBA00022737"/>
    </source>
</evidence>
<dbReference type="Gene3D" id="2.60.120.290">
    <property type="entry name" value="Spermadhesin, CUB domain"/>
    <property type="match status" value="3"/>
</dbReference>
<dbReference type="SUPFAM" id="SSF49854">
    <property type="entry name" value="Spermadhesin, CUB domain"/>
    <property type="match status" value="3"/>
</dbReference>
<feature type="non-terminal residue" evidence="5">
    <location>
        <position position="1"/>
    </location>
</feature>
<keyword evidence="6" id="KW-1185">Reference proteome</keyword>
<dbReference type="InterPro" id="IPR000859">
    <property type="entry name" value="CUB_dom"/>
</dbReference>
<dbReference type="OrthoDB" id="6022136at2759"/>
<name>A0A2G8JVV0_STIJA</name>
<keyword evidence="1" id="KW-0677">Repeat</keyword>
<feature type="domain" description="CUB" evidence="4">
    <location>
        <begin position="1"/>
        <end position="113"/>
    </location>
</feature>
<evidence type="ECO:0000256" key="2">
    <source>
        <dbReference type="ARBA" id="ARBA00023157"/>
    </source>
</evidence>
<dbReference type="FunFam" id="2.60.120.290:FF:000013">
    <property type="entry name" value="Membrane frizzled-related protein"/>
    <property type="match status" value="1"/>
</dbReference>
<dbReference type="Proteomes" id="UP000230750">
    <property type="component" value="Unassembled WGS sequence"/>
</dbReference>
<dbReference type="Pfam" id="PF00431">
    <property type="entry name" value="CUB"/>
    <property type="match status" value="3"/>
</dbReference>
<comment type="caution">
    <text evidence="3">Lacks conserved residue(s) required for the propagation of feature annotation.</text>
</comment>
<dbReference type="SMART" id="SM00042">
    <property type="entry name" value="CUB"/>
    <property type="match status" value="3"/>
</dbReference>
<dbReference type="PANTHER" id="PTHR46908:SF4">
    <property type="entry name" value="TUMOR NECROSIS FACTOR-INDUCIBLE GENE 6 PROTEIN"/>
    <property type="match status" value="1"/>
</dbReference>
<dbReference type="InterPro" id="IPR035914">
    <property type="entry name" value="Sperma_CUB_dom_sf"/>
</dbReference>
<dbReference type="InterPro" id="IPR052129">
    <property type="entry name" value="Spermadhesin-Link_domain"/>
</dbReference>
<feature type="domain" description="CUB" evidence="4">
    <location>
        <begin position="301"/>
        <end position="429"/>
    </location>
</feature>
<keyword evidence="2" id="KW-1015">Disulfide bond</keyword>
<reference evidence="5 6" key="1">
    <citation type="journal article" date="2017" name="PLoS Biol.">
        <title>The sea cucumber genome provides insights into morphological evolution and visceral regeneration.</title>
        <authorList>
            <person name="Zhang X."/>
            <person name="Sun L."/>
            <person name="Yuan J."/>
            <person name="Sun Y."/>
            <person name="Gao Y."/>
            <person name="Zhang L."/>
            <person name="Li S."/>
            <person name="Dai H."/>
            <person name="Hamel J.F."/>
            <person name="Liu C."/>
            <person name="Yu Y."/>
            <person name="Liu S."/>
            <person name="Lin W."/>
            <person name="Guo K."/>
            <person name="Jin S."/>
            <person name="Xu P."/>
            <person name="Storey K.B."/>
            <person name="Huan P."/>
            <person name="Zhang T."/>
            <person name="Zhou Y."/>
            <person name="Zhang J."/>
            <person name="Lin C."/>
            <person name="Li X."/>
            <person name="Xing L."/>
            <person name="Huo D."/>
            <person name="Sun M."/>
            <person name="Wang L."/>
            <person name="Mercier A."/>
            <person name="Li F."/>
            <person name="Yang H."/>
            <person name="Xiang J."/>
        </authorList>
    </citation>
    <scope>NUCLEOTIDE SEQUENCE [LARGE SCALE GENOMIC DNA]</scope>
    <source>
        <strain evidence="5">Shaxun</strain>
        <tissue evidence="5">Muscle</tissue>
    </source>
</reference>
<dbReference type="EMBL" id="MRZV01001199">
    <property type="protein sequence ID" value="PIK39805.1"/>
    <property type="molecule type" value="Genomic_DNA"/>
</dbReference>
<evidence type="ECO:0000259" key="4">
    <source>
        <dbReference type="PROSITE" id="PS01180"/>
    </source>
</evidence>
<sequence length="429" mass="46671">CGGDLQTPTGLFSSPGYPRDYDHRRVCQWRITVEAGHLINLNFVDLDIESHSTCLYDSVRIYNGLEEDAPLITSVCGVVPPDVVSSSGNTMRSSLPQMDQKTVEDFKPVTTQEMLQGVHEFEIKDQLGSFCGPGCGPIFSNCSCSYSVWPVIMKLGHNEGVVVKWLRQWTCDLRITVCGDTLQTTPPSIGIISSPGYGLVGQTYSDNLACDWTLSNTQIVNSSLHLAFDEGWGLEPGTNCIHDYLEIRQGVDQNAPLIARLCGGTVPPSISSPWNTLFIRFRTDISVGDKGFKILYKGTDCGGIVTGTSGVITSPNFPAAYRDEDHCAWLIEAPEGAILSSALTVSRENTALYPDVPNDLSFLQMTFTNFSLEVGENCQNDHVMIKNGGNGTRPPSLANTAGAIPTHPRWARLSHLPTKLSSSSTQTVT</sequence>
<dbReference type="CDD" id="cd00041">
    <property type="entry name" value="CUB"/>
    <property type="match status" value="3"/>
</dbReference>
<dbReference type="PANTHER" id="PTHR46908">
    <property type="entry name" value="CUBILIN-LIKE PROTEIN"/>
    <property type="match status" value="1"/>
</dbReference>
<dbReference type="AlphaFoldDB" id="A0A2G8JVV0"/>
<evidence type="ECO:0000313" key="6">
    <source>
        <dbReference type="Proteomes" id="UP000230750"/>
    </source>
</evidence>
<gene>
    <name evidence="5" type="ORF">BSL78_23359</name>
</gene>
<proteinExistence type="predicted"/>
<protein>
    <recommendedName>
        <fullName evidence="4">CUB domain-containing protein</fullName>
    </recommendedName>
</protein>
<evidence type="ECO:0000256" key="3">
    <source>
        <dbReference type="PROSITE-ProRule" id="PRU00059"/>
    </source>
</evidence>
<organism evidence="5 6">
    <name type="scientific">Stichopus japonicus</name>
    <name type="common">Sea cucumber</name>
    <dbReference type="NCBI Taxonomy" id="307972"/>
    <lineage>
        <taxon>Eukaryota</taxon>
        <taxon>Metazoa</taxon>
        <taxon>Echinodermata</taxon>
        <taxon>Eleutherozoa</taxon>
        <taxon>Echinozoa</taxon>
        <taxon>Holothuroidea</taxon>
        <taxon>Aspidochirotacea</taxon>
        <taxon>Aspidochirotida</taxon>
        <taxon>Stichopodidae</taxon>
        <taxon>Apostichopus</taxon>
    </lineage>
</organism>
<dbReference type="PROSITE" id="PS01180">
    <property type="entry name" value="CUB"/>
    <property type="match status" value="3"/>
</dbReference>
<dbReference type="STRING" id="307972.A0A2G8JVV0"/>